<evidence type="ECO:0000313" key="1">
    <source>
        <dbReference type="EMBL" id="KAK4181114.1"/>
    </source>
</evidence>
<protein>
    <submittedName>
        <fullName evidence="1">Uncharacterized protein</fullName>
    </submittedName>
</protein>
<proteinExistence type="predicted"/>
<name>A0AAN6WFI7_9PEZI</name>
<dbReference type="EMBL" id="MU866090">
    <property type="protein sequence ID" value="KAK4181114.1"/>
    <property type="molecule type" value="Genomic_DNA"/>
</dbReference>
<reference evidence="1" key="2">
    <citation type="submission" date="2023-05" db="EMBL/GenBank/DDBJ databases">
        <authorList>
            <consortium name="Lawrence Berkeley National Laboratory"/>
            <person name="Steindorff A."/>
            <person name="Hensen N."/>
            <person name="Bonometti L."/>
            <person name="Westerberg I."/>
            <person name="Brannstrom I.O."/>
            <person name="Guillou S."/>
            <person name="Cros-Aarteil S."/>
            <person name="Calhoun S."/>
            <person name="Haridas S."/>
            <person name="Kuo A."/>
            <person name="Mondo S."/>
            <person name="Pangilinan J."/>
            <person name="Riley R."/>
            <person name="Labutti K."/>
            <person name="Andreopoulos B."/>
            <person name="Lipzen A."/>
            <person name="Chen C."/>
            <person name="Yanf M."/>
            <person name="Daum C."/>
            <person name="Ng V."/>
            <person name="Clum A."/>
            <person name="Ohm R."/>
            <person name="Martin F."/>
            <person name="Silar P."/>
            <person name="Natvig D."/>
            <person name="Lalanne C."/>
            <person name="Gautier V."/>
            <person name="Ament-Velasquez S.L."/>
            <person name="Kruys A."/>
            <person name="Hutchinson M.I."/>
            <person name="Powell A.J."/>
            <person name="Barry K."/>
            <person name="Miller A.N."/>
            <person name="Grigoriev I.V."/>
            <person name="Debuchy R."/>
            <person name="Gladieux P."/>
            <person name="Thoren M.H."/>
            <person name="Johannesson H."/>
        </authorList>
    </citation>
    <scope>NUCLEOTIDE SEQUENCE</scope>
    <source>
        <strain evidence="1">CBS 892.96</strain>
    </source>
</reference>
<sequence>MAEQHIGKRHDGDSDLALPDRCTGMYCDSHMIIYQKNVALYTWSEIYNNFQYSSEFCLKCPRANTPNLSDIQKKYLEPDYELWQGFCDLPSQPNATYPVNYFDTLTRTKSVKTKLYNHVISTVLTTQTRLMPNPKSFNITVTGA</sequence>
<accession>A0AAN6WFI7</accession>
<dbReference type="AlphaFoldDB" id="A0AAN6WFI7"/>
<keyword evidence="2" id="KW-1185">Reference proteome</keyword>
<comment type="caution">
    <text evidence="1">The sequence shown here is derived from an EMBL/GenBank/DDBJ whole genome shotgun (WGS) entry which is preliminary data.</text>
</comment>
<gene>
    <name evidence="1" type="ORF">QBC36DRAFT_371380</name>
</gene>
<reference evidence="1" key="1">
    <citation type="journal article" date="2023" name="Mol. Phylogenet. Evol.">
        <title>Genome-scale phylogeny and comparative genomics of the fungal order Sordariales.</title>
        <authorList>
            <person name="Hensen N."/>
            <person name="Bonometti L."/>
            <person name="Westerberg I."/>
            <person name="Brannstrom I.O."/>
            <person name="Guillou S."/>
            <person name="Cros-Aarteil S."/>
            <person name="Calhoun S."/>
            <person name="Haridas S."/>
            <person name="Kuo A."/>
            <person name="Mondo S."/>
            <person name="Pangilinan J."/>
            <person name="Riley R."/>
            <person name="LaButti K."/>
            <person name="Andreopoulos B."/>
            <person name="Lipzen A."/>
            <person name="Chen C."/>
            <person name="Yan M."/>
            <person name="Daum C."/>
            <person name="Ng V."/>
            <person name="Clum A."/>
            <person name="Steindorff A."/>
            <person name="Ohm R.A."/>
            <person name="Martin F."/>
            <person name="Silar P."/>
            <person name="Natvig D.O."/>
            <person name="Lalanne C."/>
            <person name="Gautier V."/>
            <person name="Ament-Velasquez S.L."/>
            <person name="Kruys A."/>
            <person name="Hutchinson M.I."/>
            <person name="Powell A.J."/>
            <person name="Barry K."/>
            <person name="Miller A.N."/>
            <person name="Grigoriev I.V."/>
            <person name="Debuchy R."/>
            <person name="Gladieux P."/>
            <person name="Hiltunen Thoren M."/>
            <person name="Johannesson H."/>
        </authorList>
    </citation>
    <scope>NUCLEOTIDE SEQUENCE</scope>
    <source>
        <strain evidence="1">CBS 892.96</strain>
    </source>
</reference>
<dbReference type="Proteomes" id="UP001302321">
    <property type="component" value="Unassembled WGS sequence"/>
</dbReference>
<evidence type="ECO:0000313" key="2">
    <source>
        <dbReference type="Proteomes" id="UP001302321"/>
    </source>
</evidence>
<organism evidence="1 2">
    <name type="scientific">Triangularia setosa</name>
    <dbReference type="NCBI Taxonomy" id="2587417"/>
    <lineage>
        <taxon>Eukaryota</taxon>
        <taxon>Fungi</taxon>
        <taxon>Dikarya</taxon>
        <taxon>Ascomycota</taxon>
        <taxon>Pezizomycotina</taxon>
        <taxon>Sordariomycetes</taxon>
        <taxon>Sordariomycetidae</taxon>
        <taxon>Sordariales</taxon>
        <taxon>Podosporaceae</taxon>
        <taxon>Triangularia</taxon>
    </lineage>
</organism>